<dbReference type="PANTHER" id="PTHR11533:SF276">
    <property type="entry name" value="GLUTAMYL AMINOPEPTIDASE"/>
    <property type="match status" value="1"/>
</dbReference>
<evidence type="ECO:0000256" key="2">
    <source>
        <dbReference type="ARBA" id="ARBA00001703"/>
    </source>
</evidence>
<keyword evidence="19" id="KW-0106">Calcium</keyword>
<name>A0A310STX1_9HYME</name>
<feature type="domain" description="Aminopeptidase N-like N-terminal" evidence="33">
    <location>
        <begin position="40"/>
        <end position="225"/>
    </location>
</feature>
<protein>
    <recommendedName>
        <fullName evidence="9">Aminopeptidase N</fullName>
        <ecNumber evidence="7">3.4.11.2</ecNumber>
        <ecNumber evidence="8">3.4.11.7</ecNumber>
    </recommendedName>
</protein>
<evidence type="ECO:0000259" key="31">
    <source>
        <dbReference type="Pfam" id="PF01433"/>
    </source>
</evidence>
<dbReference type="Gene3D" id="1.10.390.10">
    <property type="entry name" value="Neutral Protease Domain 2"/>
    <property type="match status" value="6"/>
</dbReference>
<feature type="active site" description="Proton acceptor" evidence="27">
    <location>
        <position position="3764"/>
    </location>
</feature>
<dbReference type="CDD" id="cd09601">
    <property type="entry name" value="M1_APN-Q_like"/>
    <property type="match status" value="5"/>
</dbReference>
<comment type="catalytic activity">
    <reaction evidence="1">
        <text>Release of an N-terminal amino acid, Xaa-|-Yaa- from a peptide, amide or arylamide. Xaa is preferably Ala, but may be most amino acids including Pro (slow action). When a terminal hydrophobic residue is followed by a prolyl residue, the two may be released as an intact Xaa-Pro dipeptide.</text>
        <dbReference type="EC" id="3.4.11.2"/>
    </reaction>
</comment>
<reference evidence="34 35" key="1">
    <citation type="submission" date="2015-07" db="EMBL/GenBank/DDBJ databases">
        <title>The genome of Eufriesea mexicana.</title>
        <authorList>
            <person name="Pan H."/>
            <person name="Kapheim K."/>
        </authorList>
    </citation>
    <scope>NUCLEOTIDE SEQUENCE [LARGE SCALE GENOMIC DNA]</scope>
    <source>
        <strain evidence="34">0111107269</strain>
        <tissue evidence="34">Whole body</tissue>
    </source>
</reference>
<feature type="domain" description="Aminopeptidase N-like N-terminal" evidence="33">
    <location>
        <begin position="841"/>
        <end position="1029"/>
    </location>
</feature>
<dbReference type="PANTHER" id="PTHR11533">
    <property type="entry name" value="PROTEASE M1 ZINC METALLOPROTEASE"/>
    <property type="match status" value="1"/>
</dbReference>
<dbReference type="FunFam" id="2.60.40.1910:FF:000008">
    <property type="entry name" value="Aminopeptidase"/>
    <property type="match status" value="2"/>
</dbReference>
<dbReference type="InterPro" id="IPR034016">
    <property type="entry name" value="M1_APN-typ"/>
</dbReference>
<evidence type="ECO:0000256" key="12">
    <source>
        <dbReference type="ARBA" id="ARBA00022622"/>
    </source>
</evidence>
<dbReference type="Pfam" id="PF17900">
    <property type="entry name" value="Peptidase_M1_N"/>
    <property type="match status" value="6"/>
</dbReference>
<feature type="domain" description="ERAP1-like C-terminal" evidence="32">
    <location>
        <begin position="1676"/>
        <end position="1799"/>
    </location>
</feature>
<evidence type="ECO:0000256" key="27">
    <source>
        <dbReference type="PIRSR" id="PIRSR634016-1"/>
    </source>
</evidence>
<feature type="domain" description="ERAP1-like C-terminal" evidence="32">
    <location>
        <begin position="559"/>
        <end position="825"/>
    </location>
</feature>
<dbReference type="OrthoDB" id="510539at2759"/>
<feature type="domain" description="ERAP1-like C-terminal" evidence="32">
    <location>
        <begin position="3142"/>
        <end position="3339"/>
    </location>
</feature>
<evidence type="ECO:0000256" key="9">
    <source>
        <dbReference type="ARBA" id="ARBA00015611"/>
    </source>
</evidence>
<feature type="domain" description="Peptidase M1 membrane alanine aminopeptidase" evidence="31">
    <location>
        <begin position="1064"/>
        <end position="1248"/>
    </location>
</feature>
<feature type="domain" description="Aminopeptidase N-like N-terminal" evidence="33">
    <location>
        <begin position="1291"/>
        <end position="1476"/>
    </location>
</feature>
<feature type="domain" description="Aminopeptidase N-like N-terminal" evidence="33">
    <location>
        <begin position="1899"/>
        <end position="2081"/>
    </location>
</feature>
<keyword evidence="17" id="KW-0378">Hydrolase</keyword>
<evidence type="ECO:0000256" key="11">
    <source>
        <dbReference type="ARBA" id="ARBA00022475"/>
    </source>
</evidence>
<dbReference type="InterPro" id="IPR050344">
    <property type="entry name" value="Peptidase_M1_aminopeptidases"/>
</dbReference>
<evidence type="ECO:0000256" key="17">
    <source>
        <dbReference type="ARBA" id="ARBA00022801"/>
    </source>
</evidence>
<feature type="domain" description="ERAP1-like C-terminal" evidence="32">
    <location>
        <begin position="2359"/>
        <end position="2569"/>
    </location>
</feature>
<keyword evidence="35" id="KW-1185">Reference proteome</keyword>
<feature type="domain" description="Aminopeptidase N-like N-terminal" evidence="33">
    <location>
        <begin position="3468"/>
        <end position="3659"/>
    </location>
</feature>
<evidence type="ECO:0000256" key="7">
    <source>
        <dbReference type="ARBA" id="ARBA00012564"/>
    </source>
</evidence>
<evidence type="ECO:0000256" key="24">
    <source>
        <dbReference type="ARBA" id="ARBA00023157"/>
    </source>
</evidence>
<dbReference type="EC" id="3.4.11.7" evidence="8"/>
<organism evidence="34 35">
    <name type="scientific">Eufriesea mexicana</name>
    <dbReference type="NCBI Taxonomy" id="516756"/>
    <lineage>
        <taxon>Eukaryota</taxon>
        <taxon>Metazoa</taxon>
        <taxon>Ecdysozoa</taxon>
        <taxon>Arthropoda</taxon>
        <taxon>Hexapoda</taxon>
        <taxon>Insecta</taxon>
        <taxon>Pterygota</taxon>
        <taxon>Neoptera</taxon>
        <taxon>Endopterygota</taxon>
        <taxon>Hymenoptera</taxon>
        <taxon>Apocrita</taxon>
        <taxon>Aculeata</taxon>
        <taxon>Apoidea</taxon>
        <taxon>Anthophila</taxon>
        <taxon>Apidae</taxon>
        <taxon>Eufriesea</taxon>
    </lineage>
</organism>
<evidence type="ECO:0000256" key="25">
    <source>
        <dbReference type="ARBA" id="ARBA00023180"/>
    </source>
</evidence>
<evidence type="ECO:0000259" key="33">
    <source>
        <dbReference type="Pfam" id="PF17900"/>
    </source>
</evidence>
<dbReference type="SUPFAM" id="SSF55486">
    <property type="entry name" value="Metalloproteases ('zincins'), catalytic domain"/>
    <property type="match status" value="6"/>
</dbReference>
<dbReference type="GO" id="GO:0098552">
    <property type="term" value="C:side of membrane"/>
    <property type="evidence" value="ECO:0007669"/>
    <property type="project" value="UniProtKB-KW"/>
</dbReference>
<keyword evidence="13" id="KW-0645">Protease</keyword>
<feature type="binding site" evidence="28">
    <location>
        <position position="3767"/>
    </location>
    <ligand>
        <name>Zn(2+)</name>
        <dbReference type="ChEBI" id="CHEBI:29105"/>
        <note>catalytic</note>
    </ligand>
</feature>
<keyword evidence="21" id="KW-1133">Transmembrane helix</keyword>
<feature type="domain" description="Aminopeptidase N-like N-terminal" evidence="33">
    <location>
        <begin position="2626"/>
        <end position="2810"/>
    </location>
</feature>
<dbReference type="Proteomes" id="UP000250275">
    <property type="component" value="Unassembled WGS sequence"/>
</dbReference>
<feature type="site" description="Transition state stabilizer" evidence="29">
    <location>
        <position position="3849"/>
    </location>
</feature>
<dbReference type="GO" id="GO:0042277">
    <property type="term" value="F:peptide binding"/>
    <property type="evidence" value="ECO:0007669"/>
    <property type="project" value="TreeGrafter"/>
</dbReference>
<comment type="similarity">
    <text evidence="5">Belongs to the peptidase M1 family.</text>
</comment>
<sequence>MAKGLTPLLLALVLCQASLLLADIPQQDEPSYRLPGEAIPNIYELNITPNLEKFTFQGVAKITIEPRLDKDTITLNAKNLTISKISLLAVSDSTPIDLNGVLVPKQELLVIKLSQKLDNNKQYVLTVEYTGELNDQKRGFYRSRYFDKDDNVKYVAATHFEPTGARLAFPCWDEPAYKANYSISITHSKNHRAISNMRPVGNLMDAGGDLLLTKFETSPKMSSYLVAFVVSDYDNTQSNDSFFKVWTKPHALNQTYYALEKGEQILKELDKYTEIEFQNYIDKMDQVSLKDFAPSAMENWGLVTYRESALLYQDGVTTTRTKQSITTIIAHEFAHQWFGDLVSPQWWTYIWLNEGFANYFQYHILQSLLPEWRLNEVFVVDNTQGSAFVADADENVRPMNKEVTTPQEISALFDSIAYQKAGSVIRMMSHILSQETFQKGLQNYLTIHKASNTNSTDLLNALGDAANSTFGDDKVSFTTLMNEWVNKPGYPVVTVKKDKDGKCVVTQERFLLNNNKDNTKWWVPITYFTQSSVNDKTTPVAWLKPTVNDTTLTVDKDGWVIFNTLQAGYYRVNYDEENWKLLTNYLNTDNYSHIYPVNRAQLIDDALNMARTNRLNYTVALSLTLYLQREVDYIPWQTTFRNLNFLQNLIRTSEQYSVFKSYISYIMQGLTKNVQYVPQQNDTDVTKLLKVNAFRWACRAEVKDCVNYAIEEFNNWRLDANHSLDVNLKNNILCAALRSANSSAWNETLKTLSSTKDEDERKSLLSVLACSESLEILENYLLLSLEENPPVPFHTAVQNVVSEHPSGVDIALKILINKYEGIKQFDGETRQFNYRLPNDTVPIHYDLKLIPDISEAFSFDGQVAIKVKILQPTEEIKLHTVELILDENATRLFDENNNAFTPKWYSYNNQTEISTMYFGGPLQVGVYILSLQFSGIIHDDLFGFFKSSYVDGKRNEVWLAATQFEPTYARKVFPCWDEPALKATFDISIKHYPDYTAISNMPIREKSKIDETGKIWTHFESTPVMSTYLVAFVIANFAKISNADGTINVWSREDMVPHLELAREVAQKAQKELEHYTNSTIRVPKMDHVILPQHPTDAMENWGIITYSESTFLYVKDEISMLQKYLVYETVIHELAHQWFGNLVSPSWWSQVWLTEGFASYLEDYILNKICKGCRAVEYFVVSVVQESLSIDTQLFATPIETNIETPTESRKIFTNVLYQKAPSILHMLSNIITPEVFQSGTIKFLNTQYNMLLHSLYFFPIIVISLSHEDAYQAVNIDNANTYRLPNETVPIHYNVRLNPQISESNNTFEGEIGVDFKVRKSTTNVVLHSRNLLIDESVTRVTSNGNDLKWQRHIYDEKRDMLQLSFENSLQPGLYTINMKFTGNLNDNLCGFFRSFYQGRNNSVPFLATHFQKTSARQAFPCWDEPALKATFNISLKHFDNYTALSNMPVSSTEYDEMDGKYWTNFETTPLMSTNILAFVVSDFAHISGLNGTTKIWANEQVIPSVGYFMTVQEKVTMALTKYLNSTIRVPKMDHVIVPWYSAKAAENWGLIIYFEYSSVTSDDLWEAMQNALDRSDTPHLDFRVKDVMDTWIEQTGYPLVTVTRNYSTGDTIIRQEPSIFSEDQTRKQWWIPINYATKSAYNFSVTKPMYFLKPDDKDIVIHGIHVDDWIIVNLQHTAFHLMKSNKFAIHLFMDLTNYLRRETDGIVWKYAFTMLRQSEKYIRSPKAEGKLKSHVLDLMKGLLETLNYDEMLLNGDDFFRDVKIEAATIACRFGNPECKAKAKARLHAYLEDPETNSTDRPEVIFDSLIWKISKQNQLNKVILCVVNILVADTLLSSKRRYCHVIMNLFRNQFSIIIFLLLFAGYQATNDGYEETYAQDSEKPFALDYLLPKTVIPTLYDIILRPTLTDTFDFEGVVHIDAYVKEPTDTIKLHHGKLDIITQSVILNNVSLSIVNTMYNEKTEIYEIRLRDVLASGTPILINFYYSGKLTDDMVGFYKSSYFDSEGKLRWLISTQFQATYARNAFPCFDEPSFKAKFIVRILRPPEYTCLSNMPLNRSIAIQKVWDEFDQSIPMSTYLVAFVVSNFKSVNANNFNVWARPDVVDQANYALSIGIRGLAHLSNRFNQSYQLPKIDMIAVPDFAAGAMENWGLITYRESRLLYDEKSTSDVAKQTIASVILHELTHMWFGNAVSPEWWGYLWLSEAFANYFQYFGTAQIEQTWNMEEQFVVEQHLTAYAVDGIETSQPMTRNANTKSEVEEVGDKITYNKGGSIVRMMNLIFGSETFDATLQNYLNNNKGKVARPEYLWTELQNEINYCDPTFDLSIHEIMTTWTEQAGFPVVSVVISNGVAYLQQYRFLKFVLNLIHDTYESVGYVDRPSDDRLKVLLRGELNKLACNYDHEGCVETFIGMFKQWRYRNISIEPNQRPVAYCMGVKHGTKDDWEFLWNQYYYSNSPTDQEVMLRALGCTQNTDLLEKYLLYAIKGFQESRIRSQDTSFVYSAVSRSSSSGAEIVLNFVDKYYAQMIEFFNGTEEISSILSTASQRFSTQQLVNKYENLIEERKTEFEKILEPLKKSLDVAKYELQWLRNYGKSVTTWVIGFNEANNKEGAKDTTDYRLPTSIIPETYAIWIGTNLTEEDNFTFTGTVNINAKIAKNTRNITLHSSGLTHKYINVLTENNNVTRIYSKDKYDFLIIEFEQDLQMGQNIIINIEYTGYLNDELDGLYRSSYIDDLGRRRWLAATQMQPVSARKMFPCFDEPAMKAKFVMHVVVPQNFSAISNMRLDQIYMQQNEMKVLVFEETPRMSTYLVALIISDFASLKSDEGSYAVWTRRNAISSGQYALSVMDGLMKFYENALNIEYPLPKLDMAALPDFKSGAMENWGLLTYKERNLLYDSNLSTSGSKQSIMQVISHEIAHQWFGNLVSPLWWKYTWLNEGFARFFEYFGSSKVVPDTWSLESQFITEQLYSAFADDSLKSTHAMTHDVYNPTEINGIFDRISYAKSASVIRMMYKSFGDNIFYGALRSYLNKRKYDTATPEDLFDAFKEMIEDEKVKVTIFDIMTSWTTQPGYPVVTTVRRNNRLELQQERFFLHAEDRSTDEKSLWHIPITYTRLSNPNFNQTKPIYWFKGVQESIILPFDDWYLLNVQQSGYYRVNYDNETWQKIISQLNTNFESIHEINRAAIIDDLLNLARAGLVSYDIVISATQYLKNENSYIPWHAFFKGLPYLYKQFEGKPAFNALSRYLSSLLLSTYERLGYMDKQNDTHVTKLFRSDIRYWSCKLDLSGCKLEAELQFMNSSSNPEQFQPNSRFVSYCAAAKMEDDRMWNRLNNMLLHNATSKDSEIRFDDSRNVFSYVINTSPEGVKYVIKFINENYEKMLNYYGRHSDIEGILKMISTNVFTDETYEMYDQLLKAIEERSGKKYTNMNNYTDSAKQELKWGNENIPNIHYILTQIYPEENYRLPTTVMPLSYNISLSTYFNERNFMFTGNVQIEMKSRVGYVNSIVLNSHNLKIKAVSVYQKNSVTNQTTELSIKDIIMQKESQTLVIFMNAFLNPDIILDIDFEGILNDDMKGFYRSYYINSEGNIRWLATTQFEPIYARRAFPCFDDPLFKAKFVINIERPKDYLVISNMRRALLTPLDEENRVVESFEETVEMSTYLVAFVVSDFSSVRELYDFVNVWGRPNIAAKGDFAQIAATRILEYLQFKTQQNYTLPKLDLIGIPDFSMGAMENWGLVTFKEYGLFYDKEETSAKVTDYIITTIAHELAHMMYGNLVTCAWWEYIWLNEGFAEYMQWSLSHMFRPDYGYNELFVIDELQPAMLSDSSPTTHAMNRPVTTPEQIDDIFDYVTYGKSSSVIRMISMSLKPETFTRATIEYLTAHQFNNTTPEDLWRAFDKAINETNDLQNWSNKSFSYLMSGWTNETGYPIVSASLKDGSLLLTQKDFFTNKDSDTFWIPITYTTSSKMDFQNTSTNIWLGGYPIKLELKKPEEWFIVNIQQSGYYRVNYDDNSWKRLILALETNHTVIHATNRAQVIDDLLNLARIGYVDYEIALNGTRYLCNEKNYLPWKAFFNGINFIEQRCQGREERNLIQEYVHLLASKIYDSVGFVDSIQDSHFVQLNRDLILSWMCRLNYTYCVDASNKMLSTWRNNSTSKISPNARAAVYCTAIRMGSKDDWLFLWQQYKETNFASEQRIIINSLGCSTDKQILMDYIHLALSSNYTSPIRKHDVSAVFASIYNSDKIGVDVMLDFLVDNYTQLHDYYNNWDDVKELISKLTPRISTPEQVMKLNELSTKEGDVSSIAVSVNLAVEDAKKNLLWYDKYSSRITNWLNQTIHDMNSKGTAAIASSLSIISLTAFSVIVHIACRSKSFSEPTLVSKYICQAKSHSVCPPNRIAVQ</sequence>
<feature type="domain" description="Peptidase M1 membrane alanine aminopeptidase" evidence="31">
    <location>
        <begin position="3696"/>
        <end position="3901"/>
    </location>
</feature>
<feature type="chain" id="PRO_5016355291" description="Aminopeptidase N" evidence="30">
    <location>
        <begin position="23"/>
        <end position="4396"/>
    </location>
</feature>
<dbReference type="InterPro" id="IPR045357">
    <property type="entry name" value="Aminopeptidase_N-like_N"/>
</dbReference>
<evidence type="ECO:0000256" key="5">
    <source>
        <dbReference type="ARBA" id="ARBA00010136"/>
    </source>
</evidence>
<feature type="domain" description="Peptidase M1 membrane alanine aminopeptidase" evidence="31">
    <location>
        <begin position="2111"/>
        <end position="2335"/>
    </location>
</feature>
<evidence type="ECO:0000256" key="10">
    <source>
        <dbReference type="ARBA" id="ARBA00022438"/>
    </source>
</evidence>
<keyword evidence="23" id="KW-0472">Membrane</keyword>
<dbReference type="InterPro" id="IPR024571">
    <property type="entry name" value="ERAP1-like_C_dom"/>
</dbReference>
<evidence type="ECO:0000256" key="4">
    <source>
        <dbReference type="ARBA" id="ARBA00004609"/>
    </source>
</evidence>
<evidence type="ECO:0000256" key="20">
    <source>
        <dbReference type="ARBA" id="ARBA00022968"/>
    </source>
</evidence>
<comment type="catalytic activity">
    <reaction evidence="2">
        <text>Release of N-terminal glutamate (and to a lesser extent aspartate) from a peptide.</text>
        <dbReference type="EC" id="3.4.11.7"/>
    </reaction>
</comment>
<dbReference type="GO" id="GO:0070006">
    <property type="term" value="F:metalloaminopeptidase activity"/>
    <property type="evidence" value="ECO:0007669"/>
    <property type="project" value="TreeGrafter"/>
</dbReference>
<feature type="domain" description="ERAP1-like C-terminal" evidence="32">
    <location>
        <begin position="3990"/>
        <end position="4310"/>
    </location>
</feature>
<keyword evidence="15 28" id="KW-0479">Metal-binding</keyword>
<evidence type="ECO:0000256" key="26">
    <source>
        <dbReference type="ARBA" id="ARBA00023288"/>
    </source>
</evidence>
<evidence type="ECO:0000313" key="35">
    <source>
        <dbReference type="Proteomes" id="UP000250275"/>
    </source>
</evidence>
<evidence type="ECO:0000256" key="21">
    <source>
        <dbReference type="ARBA" id="ARBA00022989"/>
    </source>
</evidence>
<dbReference type="Pfam" id="PF11838">
    <property type="entry name" value="ERAP1_C"/>
    <property type="match status" value="5"/>
</dbReference>
<dbReference type="Gene3D" id="1.25.50.20">
    <property type="match status" value="4"/>
</dbReference>
<dbReference type="InterPro" id="IPR014782">
    <property type="entry name" value="Peptidase_M1_dom"/>
</dbReference>
<keyword evidence="18 28" id="KW-0862">Zinc</keyword>
<dbReference type="GO" id="GO:0005615">
    <property type="term" value="C:extracellular space"/>
    <property type="evidence" value="ECO:0007669"/>
    <property type="project" value="TreeGrafter"/>
</dbReference>
<evidence type="ECO:0000313" key="34">
    <source>
        <dbReference type="EMBL" id="OAD60665.1"/>
    </source>
</evidence>
<keyword evidence="20" id="KW-0735">Signal-anchor</keyword>
<dbReference type="InterPro" id="IPR042097">
    <property type="entry name" value="Aminopeptidase_N-like_N_sf"/>
</dbReference>
<dbReference type="Gene3D" id="3.30.2010.30">
    <property type="match status" value="1"/>
</dbReference>
<dbReference type="GO" id="GO:0005886">
    <property type="term" value="C:plasma membrane"/>
    <property type="evidence" value="ECO:0007669"/>
    <property type="project" value="UniProtKB-SubCell"/>
</dbReference>
<dbReference type="GO" id="GO:0016285">
    <property type="term" value="F:alanyl aminopeptidase activity"/>
    <property type="evidence" value="ECO:0007669"/>
    <property type="project" value="UniProtKB-EC"/>
</dbReference>
<evidence type="ECO:0000256" key="6">
    <source>
        <dbReference type="ARBA" id="ARBA00011748"/>
    </source>
</evidence>
<dbReference type="PRINTS" id="PR00756">
    <property type="entry name" value="ALADIPTASE"/>
</dbReference>
<evidence type="ECO:0000256" key="3">
    <source>
        <dbReference type="ARBA" id="ARBA00004401"/>
    </source>
</evidence>
<feature type="signal peptide" evidence="30">
    <location>
        <begin position="1"/>
        <end position="22"/>
    </location>
</feature>
<keyword evidence="16 30" id="KW-0732">Signal</keyword>
<dbReference type="GO" id="GO:0043171">
    <property type="term" value="P:peptide catabolic process"/>
    <property type="evidence" value="ECO:0007669"/>
    <property type="project" value="TreeGrafter"/>
</dbReference>
<feature type="binding site" evidence="28">
    <location>
        <position position="3763"/>
    </location>
    <ligand>
        <name>Zn(2+)</name>
        <dbReference type="ChEBI" id="CHEBI:29105"/>
        <note>catalytic</note>
    </ligand>
</feature>
<dbReference type="EMBL" id="KQ760397">
    <property type="protein sequence ID" value="OAD60665.1"/>
    <property type="molecule type" value="Genomic_DNA"/>
</dbReference>
<evidence type="ECO:0000256" key="30">
    <source>
        <dbReference type="SAM" id="SignalP"/>
    </source>
</evidence>
<dbReference type="Gene3D" id="2.60.40.1910">
    <property type="match status" value="3"/>
</dbReference>
<keyword evidence="24" id="KW-1015">Disulfide bond</keyword>
<dbReference type="Pfam" id="PF01433">
    <property type="entry name" value="Peptidase_M1"/>
    <property type="match status" value="5"/>
</dbReference>
<feature type="binding site" evidence="28">
    <location>
        <position position="3786"/>
    </location>
    <ligand>
        <name>Zn(2+)</name>
        <dbReference type="ChEBI" id="CHEBI:29105"/>
        <note>catalytic</note>
    </ligand>
</feature>
<evidence type="ECO:0000256" key="29">
    <source>
        <dbReference type="PIRSR" id="PIRSR634016-4"/>
    </source>
</evidence>
<keyword evidence="12" id="KW-0336">GPI-anchor</keyword>
<keyword evidence="11" id="KW-1003">Cell membrane</keyword>
<dbReference type="FunFam" id="2.60.40.1730:FF:000012">
    <property type="entry name" value="Aminopeptidase N"/>
    <property type="match status" value="6"/>
</dbReference>
<evidence type="ECO:0000256" key="22">
    <source>
        <dbReference type="ARBA" id="ARBA00023049"/>
    </source>
</evidence>
<evidence type="ECO:0000256" key="23">
    <source>
        <dbReference type="ARBA" id="ARBA00023136"/>
    </source>
</evidence>
<evidence type="ECO:0000256" key="28">
    <source>
        <dbReference type="PIRSR" id="PIRSR634016-3"/>
    </source>
</evidence>
<feature type="domain" description="Peptidase M1 membrane alanine aminopeptidase" evidence="31">
    <location>
        <begin position="2842"/>
        <end position="3065"/>
    </location>
</feature>
<evidence type="ECO:0000256" key="8">
    <source>
        <dbReference type="ARBA" id="ARBA00012567"/>
    </source>
</evidence>
<dbReference type="Gene3D" id="2.60.40.1730">
    <property type="entry name" value="tricorn interacting facor f3 domain"/>
    <property type="match status" value="6"/>
</dbReference>
<evidence type="ECO:0000256" key="1">
    <source>
        <dbReference type="ARBA" id="ARBA00000098"/>
    </source>
</evidence>
<dbReference type="FunFam" id="1.10.390.10:FF:000019">
    <property type="entry name" value="Aminopeptidase"/>
    <property type="match status" value="4"/>
</dbReference>
<evidence type="ECO:0000256" key="15">
    <source>
        <dbReference type="ARBA" id="ARBA00022723"/>
    </source>
</evidence>
<dbReference type="InterPro" id="IPR001930">
    <property type="entry name" value="Peptidase_M1"/>
</dbReference>
<dbReference type="GO" id="GO:0008270">
    <property type="term" value="F:zinc ion binding"/>
    <property type="evidence" value="ECO:0007669"/>
    <property type="project" value="InterPro"/>
</dbReference>
<evidence type="ECO:0000256" key="16">
    <source>
        <dbReference type="ARBA" id="ARBA00022729"/>
    </source>
</evidence>
<proteinExistence type="inferred from homology"/>
<keyword evidence="25" id="KW-0325">Glycoprotein</keyword>
<feature type="domain" description="Peptidase M1 membrane alanine aminopeptidase" evidence="31">
    <location>
        <begin position="257"/>
        <end position="484"/>
    </location>
</feature>
<evidence type="ECO:0000256" key="19">
    <source>
        <dbReference type="ARBA" id="ARBA00022837"/>
    </source>
</evidence>
<gene>
    <name evidence="34" type="ORF">WN48_05539</name>
</gene>
<dbReference type="FunFam" id="1.25.50.20:FF:000001">
    <property type="entry name" value="Aminopeptidase"/>
    <property type="match status" value="1"/>
</dbReference>
<dbReference type="EC" id="3.4.11.2" evidence="7"/>
<dbReference type="GO" id="GO:0005737">
    <property type="term" value="C:cytoplasm"/>
    <property type="evidence" value="ECO:0007669"/>
    <property type="project" value="TreeGrafter"/>
</dbReference>
<keyword evidence="26" id="KW-0449">Lipoprotein</keyword>
<comment type="subcellular location">
    <subcellularLocation>
        <location evidence="4">Cell membrane</location>
        <topology evidence="4">Lipid-anchor</topology>
        <topology evidence="4">GPI-anchor</topology>
    </subcellularLocation>
    <subcellularLocation>
        <location evidence="3">Cell membrane</location>
        <topology evidence="3">Single-pass type II membrane protein</topology>
    </subcellularLocation>
</comment>
<evidence type="ECO:0000256" key="18">
    <source>
        <dbReference type="ARBA" id="ARBA00022833"/>
    </source>
</evidence>
<evidence type="ECO:0000259" key="32">
    <source>
        <dbReference type="Pfam" id="PF11838"/>
    </source>
</evidence>
<evidence type="ECO:0000256" key="13">
    <source>
        <dbReference type="ARBA" id="ARBA00022670"/>
    </source>
</evidence>
<evidence type="ECO:0000256" key="14">
    <source>
        <dbReference type="ARBA" id="ARBA00022692"/>
    </source>
</evidence>
<keyword evidence="22" id="KW-0482">Metalloprotease</keyword>
<keyword evidence="10 34" id="KW-0031">Aminopeptidase</keyword>
<keyword evidence="14" id="KW-0812">Transmembrane</keyword>
<dbReference type="InterPro" id="IPR027268">
    <property type="entry name" value="Peptidase_M4/M1_CTD_sf"/>
</dbReference>
<comment type="subunit">
    <text evidence="6">Homodimer; disulfide-linked.</text>
</comment>
<comment type="cofactor">
    <cofactor evidence="28">
        <name>Zn(2+)</name>
        <dbReference type="ChEBI" id="CHEBI:29105"/>
    </cofactor>
    <text evidence="28">Binds 1 zinc ion per subunit.</text>
</comment>
<dbReference type="SUPFAM" id="SSF63737">
    <property type="entry name" value="Leukotriene A4 hydrolase N-terminal domain"/>
    <property type="match status" value="6"/>
</dbReference>
<accession>A0A310STX1</accession>
<dbReference type="GO" id="GO:0006508">
    <property type="term" value="P:proteolysis"/>
    <property type="evidence" value="ECO:0007669"/>
    <property type="project" value="UniProtKB-KW"/>
</dbReference>